<keyword evidence="2" id="KW-1185">Reference proteome</keyword>
<protein>
    <submittedName>
        <fullName evidence="1">(Mediterranean fruit fly) hypothetical protein</fullName>
    </submittedName>
</protein>
<dbReference type="Proteomes" id="UP000606786">
    <property type="component" value="Unassembled WGS sequence"/>
</dbReference>
<sequence length="67" mass="7603">MSQRQCEEKDKKRILEAEVLLLLITLECGCECLCGIKDATHQINIDNQLTMLSDRMVFDDDDVDVGS</sequence>
<evidence type="ECO:0000313" key="2">
    <source>
        <dbReference type="Proteomes" id="UP000606786"/>
    </source>
</evidence>
<accession>A0A811V8A8</accession>
<name>A0A811V8A8_CERCA</name>
<gene>
    <name evidence="1" type="ORF">CCAP1982_LOCUS14382</name>
</gene>
<organism evidence="1 2">
    <name type="scientific">Ceratitis capitata</name>
    <name type="common">Mediterranean fruit fly</name>
    <name type="synonym">Tephritis capitata</name>
    <dbReference type="NCBI Taxonomy" id="7213"/>
    <lineage>
        <taxon>Eukaryota</taxon>
        <taxon>Metazoa</taxon>
        <taxon>Ecdysozoa</taxon>
        <taxon>Arthropoda</taxon>
        <taxon>Hexapoda</taxon>
        <taxon>Insecta</taxon>
        <taxon>Pterygota</taxon>
        <taxon>Neoptera</taxon>
        <taxon>Endopterygota</taxon>
        <taxon>Diptera</taxon>
        <taxon>Brachycera</taxon>
        <taxon>Muscomorpha</taxon>
        <taxon>Tephritoidea</taxon>
        <taxon>Tephritidae</taxon>
        <taxon>Ceratitis</taxon>
        <taxon>Ceratitis</taxon>
    </lineage>
</organism>
<proteinExistence type="predicted"/>
<dbReference type="AlphaFoldDB" id="A0A811V8A8"/>
<evidence type="ECO:0000313" key="1">
    <source>
        <dbReference type="EMBL" id="CAD7006047.1"/>
    </source>
</evidence>
<reference evidence="1" key="1">
    <citation type="submission" date="2020-11" db="EMBL/GenBank/DDBJ databases">
        <authorList>
            <person name="Whitehead M."/>
        </authorList>
    </citation>
    <scope>NUCLEOTIDE SEQUENCE</scope>
    <source>
        <strain evidence="1">EGII</strain>
    </source>
</reference>
<comment type="caution">
    <text evidence="1">The sequence shown here is derived from an EMBL/GenBank/DDBJ whole genome shotgun (WGS) entry which is preliminary data.</text>
</comment>
<dbReference type="EMBL" id="CAJHJT010000034">
    <property type="protein sequence ID" value="CAD7006047.1"/>
    <property type="molecule type" value="Genomic_DNA"/>
</dbReference>